<name>A0AAN8VG77_9MAGN</name>
<sequence length="145" mass="16328">MQVLVGQMYFSGYGVPRDPQKDRAWINKASKSRSSALHVGDKHPEWLCQPSRWSLLHSHGFSGLEDAHKPILFDLASISHYGHSHKRTRASEDPHLSNASSYTSAIHTALLEARMSGPQLRIEPMCEEVEGHRRPVNPVLPKQET</sequence>
<organism evidence="1 2">
    <name type="scientific">Dillenia turbinata</name>
    <dbReference type="NCBI Taxonomy" id="194707"/>
    <lineage>
        <taxon>Eukaryota</taxon>
        <taxon>Viridiplantae</taxon>
        <taxon>Streptophyta</taxon>
        <taxon>Embryophyta</taxon>
        <taxon>Tracheophyta</taxon>
        <taxon>Spermatophyta</taxon>
        <taxon>Magnoliopsida</taxon>
        <taxon>eudicotyledons</taxon>
        <taxon>Gunneridae</taxon>
        <taxon>Pentapetalae</taxon>
        <taxon>Dilleniales</taxon>
        <taxon>Dilleniaceae</taxon>
        <taxon>Dillenia</taxon>
    </lineage>
</organism>
<protein>
    <submittedName>
        <fullName evidence="1">Uncharacterized protein</fullName>
    </submittedName>
</protein>
<keyword evidence="2" id="KW-1185">Reference proteome</keyword>
<dbReference type="Proteomes" id="UP001370490">
    <property type="component" value="Unassembled WGS sequence"/>
</dbReference>
<dbReference type="PANTHER" id="PTHR36792">
    <property type="entry name" value="EXPRESSED PROTEIN"/>
    <property type="match status" value="1"/>
</dbReference>
<evidence type="ECO:0000313" key="2">
    <source>
        <dbReference type="Proteomes" id="UP001370490"/>
    </source>
</evidence>
<accession>A0AAN8VG77</accession>
<dbReference type="AlphaFoldDB" id="A0AAN8VG77"/>
<feature type="non-terminal residue" evidence="1">
    <location>
        <position position="145"/>
    </location>
</feature>
<evidence type="ECO:0000313" key="1">
    <source>
        <dbReference type="EMBL" id="KAK6932949.1"/>
    </source>
</evidence>
<dbReference type="EMBL" id="JBAMMX010000009">
    <property type="protein sequence ID" value="KAK6932949.1"/>
    <property type="molecule type" value="Genomic_DNA"/>
</dbReference>
<dbReference type="PANTHER" id="PTHR36792:SF15">
    <property type="entry name" value="SEL1 REPEAT-CONTAINING PROTEIN"/>
    <property type="match status" value="1"/>
</dbReference>
<proteinExistence type="predicted"/>
<comment type="caution">
    <text evidence="1">The sequence shown here is derived from an EMBL/GenBank/DDBJ whole genome shotgun (WGS) entry which is preliminary data.</text>
</comment>
<gene>
    <name evidence="1" type="ORF">RJ641_035843</name>
</gene>
<reference evidence="1 2" key="1">
    <citation type="submission" date="2023-12" db="EMBL/GenBank/DDBJ databases">
        <title>A high-quality genome assembly for Dillenia turbinata (Dilleniales).</title>
        <authorList>
            <person name="Chanderbali A."/>
        </authorList>
    </citation>
    <scope>NUCLEOTIDE SEQUENCE [LARGE SCALE GENOMIC DNA]</scope>
    <source>
        <strain evidence="1">LSX21</strain>
        <tissue evidence="1">Leaf</tissue>
    </source>
</reference>